<protein>
    <submittedName>
        <fullName evidence="1">Uncharacterized protein</fullName>
    </submittedName>
</protein>
<dbReference type="EMBL" id="KN822138">
    <property type="protein sequence ID" value="KIM55252.1"/>
    <property type="molecule type" value="Genomic_DNA"/>
</dbReference>
<reference evidence="2" key="2">
    <citation type="submission" date="2015-01" db="EMBL/GenBank/DDBJ databases">
        <title>Evolutionary Origins and Diversification of the Mycorrhizal Mutualists.</title>
        <authorList>
            <consortium name="DOE Joint Genome Institute"/>
            <consortium name="Mycorrhizal Genomics Consortium"/>
            <person name="Kohler A."/>
            <person name="Kuo A."/>
            <person name="Nagy L.G."/>
            <person name="Floudas D."/>
            <person name="Copeland A."/>
            <person name="Barry K.W."/>
            <person name="Cichocki N."/>
            <person name="Veneault-Fourrey C."/>
            <person name="LaButti K."/>
            <person name="Lindquist E.A."/>
            <person name="Lipzen A."/>
            <person name="Lundell T."/>
            <person name="Morin E."/>
            <person name="Murat C."/>
            <person name="Riley R."/>
            <person name="Ohm R."/>
            <person name="Sun H."/>
            <person name="Tunlid A."/>
            <person name="Henrissat B."/>
            <person name="Grigoriev I.V."/>
            <person name="Hibbett D.S."/>
            <person name="Martin F."/>
        </authorList>
    </citation>
    <scope>NUCLEOTIDE SEQUENCE [LARGE SCALE GENOMIC DNA]</scope>
    <source>
        <strain evidence="2">Foug A</strain>
    </source>
</reference>
<organism evidence="1 2">
    <name type="scientific">Scleroderma citrinum Foug A</name>
    <dbReference type="NCBI Taxonomy" id="1036808"/>
    <lineage>
        <taxon>Eukaryota</taxon>
        <taxon>Fungi</taxon>
        <taxon>Dikarya</taxon>
        <taxon>Basidiomycota</taxon>
        <taxon>Agaricomycotina</taxon>
        <taxon>Agaricomycetes</taxon>
        <taxon>Agaricomycetidae</taxon>
        <taxon>Boletales</taxon>
        <taxon>Sclerodermatineae</taxon>
        <taxon>Sclerodermataceae</taxon>
        <taxon>Scleroderma</taxon>
    </lineage>
</organism>
<dbReference type="InParanoid" id="A0A0C2ZRQ4"/>
<evidence type="ECO:0000313" key="2">
    <source>
        <dbReference type="Proteomes" id="UP000053989"/>
    </source>
</evidence>
<dbReference type="AlphaFoldDB" id="A0A0C2ZRQ4"/>
<dbReference type="Proteomes" id="UP000053989">
    <property type="component" value="Unassembled WGS sequence"/>
</dbReference>
<reference evidence="1 2" key="1">
    <citation type="submission" date="2014-04" db="EMBL/GenBank/DDBJ databases">
        <authorList>
            <consortium name="DOE Joint Genome Institute"/>
            <person name="Kuo A."/>
            <person name="Kohler A."/>
            <person name="Nagy L.G."/>
            <person name="Floudas D."/>
            <person name="Copeland A."/>
            <person name="Barry K.W."/>
            <person name="Cichocki N."/>
            <person name="Veneault-Fourrey C."/>
            <person name="LaButti K."/>
            <person name="Lindquist E.A."/>
            <person name="Lipzen A."/>
            <person name="Lundell T."/>
            <person name="Morin E."/>
            <person name="Murat C."/>
            <person name="Sun H."/>
            <person name="Tunlid A."/>
            <person name="Henrissat B."/>
            <person name="Grigoriev I.V."/>
            <person name="Hibbett D.S."/>
            <person name="Martin F."/>
            <person name="Nordberg H.P."/>
            <person name="Cantor M.N."/>
            <person name="Hua S.X."/>
        </authorList>
    </citation>
    <scope>NUCLEOTIDE SEQUENCE [LARGE SCALE GENOMIC DNA]</scope>
    <source>
        <strain evidence="1 2">Foug A</strain>
    </source>
</reference>
<sequence length="84" mass="9838">MIHHIFVHCHFAETCAVMARNLHCASGDVPASHLSRNYFSRTLAPHIMRRLFVYDNEMGTQALSRFYLITPWFPELISCFLLHF</sequence>
<name>A0A0C2ZRQ4_9AGAM</name>
<proteinExistence type="predicted"/>
<gene>
    <name evidence="1" type="ORF">SCLCIDRAFT_308874</name>
</gene>
<keyword evidence="2" id="KW-1185">Reference proteome</keyword>
<dbReference type="HOGENOM" id="CLU_2528769_0_0_1"/>
<evidence type="ECO:0000313" key="1">
    <source>
        <dbReference type="EMBL" id="KIM55252.1"/>
    </source>
</evidence>
<accession>A0A0C2ZRQ4</accession>